<gene>
    <name evidence="8" type="ORF">CTZ28_34925</name>
</gene>
<reference evidence="8 9" key="1">
    <citation type="submission" date="2017-11" db="EMBL/GenBank/DDBJ databases">
        <title>Draft genome of actinobacteria isolated from guarana (Paullinia cupana (Mart.) Ducke.</title>
        <authorList>
            <person name="Siqueira K.A."/>
            <person name="Liotti R.G."/>
            <person name="Mendes T.A.O."/>
            <person name="Soares M.A."/>
        </authorList>
    </citation>
    <scope>NUCLEOTIDE SEQUENCE [LARGE SCALE GENOMIC DNA]</scope>
    <source>
        <strain evidence="8 9">193</strain>
    </source>
</reference>
<dbReference type="InterPro" id="IPR016039">
    <property type="entry name" value="Thiolase-like"/>
</dbReference>
<dbReference type="Pfam" id="PF00109">
    <property type="entry name" value="ketoacyl-synt"/>
    <property type="match status" value="1"/>
</dbReference>
<evidence type="ECO:0000256" key="3">
    <source>
        <dbReference type="ARBA" id="ARBA00022679"/>
    </source>
</evidence>
<dbReference type="InterPro" id="IPR050091">
    <property type="entry name" value="PKS_NRPS_Biosynth_Enz"/>
</dbReference>
<dbReference type="EMBL" id="PENI01000031">
    <property type="protein sequence ID" value="RMB81416.1"/>
    <property type="molecule type" value="Genomic_DNA"/>
</dbReference>
<feature type="compositionally biased region" description="Basic and acidic residues" evidence="6">
    <location>
        <begin position="593"/>
        <end position="604"/>
    </location>
</feature>
<dbReference type="Gene3D" id="3.40.47.10">
    <property type="match status" value="1"/>
</dbReference>
<sequence>MKRASTDPPVPVAVIGMACRTAGADDLTELWGLFAGGARAIGTVPEGRWDGLDPGRVTVAEARAGLLEDLAGFDASFFKISRRAAAWADPQQRILLELAWHALEDAGVNPRQLEGAPVAVFTGSFASEYRDRMIRSGRVDGAALTGTLVTYLANRVSYHFDWKGPSLTLDTGCSAGMSALALAVSGLRAGEFPLAMVSAASTLCDGFYPSAAFRGGALSPTGRSTPFSSRHDGYVRGEGGVCLLLKPLPEALRDGDPVRALILASATAHDGRAGGLTGTDADSQARLICRAARTAGIPVAALGHLEAHGTGTAGDAVEVAGLRRALAEDRESASVRAGGPGGKIWVGTAKANVGHLEAAAGLLGVVKAVLSLEHGLIPAIPGLDEIQPGLVDDGPVALADHPVPWPATATGAARRVGVNSFGLGGSNAHVILEEAPQSRSLEWEVPAGPLVFPLSGRTEQALRLIAGRLERRLGTPAPPALVSVSWTLQHGRTAHPVRALIVADALPELRAALTALAENRPHPLLALPGSPVAPAVLNDLRAGDGGARHDAAVRWLEGGTPYWEKAWPGTVRPPRVALDTPYPFDHAPHWFDTDVPPHPRETGKNRVGAVHT</sequence>
<evidence type="ECO:0000256" key="2">
    <source>
        <dbReference type="ARBA" id="ARBA00022553"/>
    </source>
</evidence>
<dbReference type="AlphaFoldDB" id="A0A3M0IHM0"/>
<accession>A0A3M0IHM0</accession>
<dbReference type="InterPro" id="IPR014030">
    <property type="entry name" value="Ketoacyl_synth_N"/>
</dbReference>
<dbReference type="GO" id="GO:0004315">
    <property type="term" value="F:3-oxoacyl-[acyl-carrier-protein] synthase activity"/>
    <property type="evidence" value="ECO:0007669"/>
    <property type="project" value="InterPro"/>
</dbReference>
<dbReference type="GO" id="GO:0006633">
    <property type="term" value="P:fatty acid biosynthetic process"/>
    <property type="evidence" value="ECO:0007669"/>
    <property type="project" value="InterPro"/>
</dbReference>
<comment type="similarity">
    <text evidence="5">Belongs to the thiolase-like superfamily. Beta-ketoacyl-ACP synthases family.</text>
</comment>
<keyword evidence="1" id="KW-0596">Phosphopantetheine</keyword>
<dbReference type="InterPro" id="IPR032821">
    <property type="entry name" value="PKS_assoc"/>
</dbReference>
<dbReference type="PROSITE" id="PS00606">
    <property type="entry name" value="KS3_1"/>
    <property type="match status" value="1"/>
</dbReference>
<dbReference type="Proteomes" id="UP000270471">
    <property type="component" value="Unassembled WGS sequence"/>
</dbReference>
<comment type="caution">
    <text evidence="8">The sequence shown here is derived from an EMBL/GenBank/DDBJ whole genome shotgun (WGS) entry which is preliminary data.</text>
</comment>
<dbReference type="Pfam" id="PF16197">
    <property type="entry name" value="KAsynt_C_assoc"/>
    <property type="match status" value="1"/>
</dbReference>
<dbReference type="InterPro" id="IPR020841">
    <property type="entry name" value="PKS_Beta-ketoAc_synthase_dom"/>
</dbReference>
<dbReference type="PANTHER" id="PTHR43775">
    <property type="entry name" value="FATTY ACID SYNTHASE"/>
    <property type="match status" value="1"/>
</dbReference>
<feature type="region of interest" description="Disordered" evidence="6">
    <location>
        <begin position="593"/>
        <end position="612"/>
    </location>
</feature>
<dbReference type="SUPFAM" id="SSF53901">
    <property type="entry name" value="Thiolase-like"/>
    <property type="match status" value="1"/>
</dbReference>
<dbReference type="Pfam" id="PF02801">
    <property type="entry name" value="Ketoacyl-synt_C"/>
    <property type="match status" value="1"/>
</dbReference>
<keyword evidence="9" id="KW-1185">Reference proteome</keyword>
<evidence type="ECO:0000256" key="1">
    <source>
        <dbReference type="ARBA" id="ARBA00022450"/>
    </source>
</evidence>
<keyword evidence="3 5" id="KW-0808">Transferase</keyword>
<name>A0A3M0IHM0_9ACTN</name>
<dbReference type="PROSITE" id="PS51257">
    <property type="entry name" value="PROKAR_LIPOPROTEIN"/>
    <property type="match status" value="1"/>
</dbReference>
<evidence type="ECO:0000256" key="4">
    <source>
        <dbReference type="ARBA" id="ARBA00023315"/>
    </source>
</evidence>
<evidence type="ECO:0000256" key="5">
    <source>
        <dbReference type="RuleBase" id="RU003694"/>
    </source>
</evidence>
<organism evidence="8 9">
    <name type="scientific">Streptomyces shenzhenensis</name>
    <dbReference type="NCBI Taxonomy" id="943815"/>
    <lineage>
        <taxon>Bacteria</taxon>
        <taxon>Bacillati</taxon>
        <taxon>Actinomycetota</taxon>
        <taxon>Actinomycetes</taxon>
        <taxon>Kitasatosporales</taxon>
        <taxon>Streptomycetaceae</taxon>
        <taxon>Streptomyces</taxon>
    </lineage>
</organism>
<evidence type="ECO:0000313" key="9">
    <source>
        <dbReference type="Proteomes" id="UP000270471"/>
    </source>
</evidence>
<keyword evidence="2" id="KW-0597">Phosphoprotein</keyword>
<dbReference type="RefSeq" id="WP_121893789.1">
    <property type="nucleotide sequence ID" value="NZ_PENI01000031.1"/>
</dbReference>
<feature type="domain" description="Ketosynthase family 3 (KS3)" evidence="7">
    <location>
        <begin position="9"/>
        <end position="434"/>
    </location>
</feature>
<evidence type="ECO:0000259" key="7">
    <source>
        <dbReference type="PROSITE" id="PS52004"/>
    </source>
</evidence>
<dbReference type="GO" id="GO:0004312">
    <property type="term" value="F:fatty acid synthase activity"/>
    <property type="evidence" value="ECO:0007669"/>
    <property type="project" value="TreeGrafter"/>
</dbReference>
<protein>
    <submittedName>
        <fullName evidence="8">Polyketide synthase</fullName>
    </submittedName>
</protein>
<dbReference type="InterPro" id="IPR014031">
    <property type="entry name" value="Ketoacyl_synth_C"/>
</dbReference>
<dbReference type="SMART" id="SM00825">
    <property type="entry name" value="PKS_KS"/>
    <property type="match status" value="1"/>
</dbReference>
<dbReference type="PROSITE" id="PS52004">
    <property type="entry name" value="KS3_2"/>
    <property type="match status" value="1"/>
</dbReference>
<dbReference type="CDD" id="cd00833">
    <property type="entry name" value="PKS"/>
    <property type="match status" value="1"/>
</dbReference>
<dbReference type="Gene3D" id="3.30.70.3290">
    <property type="match status" value="1"/>
</dbReference>
<dbReference type="OrthoDB" id="9778690at2"/>
<evidence type="ECO:0000313" key="8">
    <source>
        <dbReference type="EMBL" id="RMB81416.1"/>
    </source>
</evidence>
<proteinExistence type="inferred from homology"/>
<keyword evidence="4" id="KW-0012">Acyltransferase</keyword>
<dbReference type="PANTHER" id="PTHR43775:SF37">
    <property type="entry name" value="SI:DKEY-61P9.11"/>
    <property type="match status" value="1"/>
</dbReference>
<evidence type="ECO:0000256" key="6">
    <source>
        <dbReference type="SAM" id="MobiDB-lite"/>
    </source>
</evidence>
<dbReference type="InterPro" id="IPR018201">
    <property type="entry name" value="Ketoacyl_synth_AS"/>
</dbReference>